<feature type="region of interest" description="Disordered" evidence="1">
    <location>
        <begin position="528"/>
        <end position="787"/>
    </location>
</feature>
<feature type="compositionally biased region" description="Polar residues" evidence="1">
    <location>
        <begin position="12"/>
        <end position="62"/>
    </location>
</feature>
<feature type="compositionally biased region" description="Low complexity" evidence="1">
    <location>
        <begin position="439"/>
        <end position="454"/>
    </location>
</feature>
<feature type="region of interest" description="Disordered" evidence="1">
    <location>
        <begin position="406"/>
        <end position="454"/>
    </location>
</feature>
<evidence type="ECO:0000256" key="1">
    <source>
        <dbReference type="SAM" id="MobiDB-lite"/>
    </source>
</evidence>
<feature type="region of interest" description="Disordered" evidence="1">
    <location>
        <begin position="329"/>
        <end position="372"/>
    </location>
</feature>
<proteinExistence type="predicted"/>
<feature type="compositionally biased region" description="Polar residues" evidence="1">
    <location>
        <begin position="247"/>
        <end position="260"/>
    </location>
</feature>
<feature type="compositionally biased region" description="Polar residues" evidence="1">
    <location>
        <begin position="632"/>
        <end position="664"/>
    </location>
</feature>
<feature type="compositionally biased region" description="Polar residues" evidence="1">
    <location>
        <begin position="209"/>
        <end position="229"/>
    </location>
</feature>
<comment type="caution">
    <text evidence="2">The sequence shown here is derived from an EMBL/GenBank/DDBJ whole genome shotgun (WGS) entry which is preliminary data.</text>
</comment>
<accession>A0ABD1DMW7</accession>
<feature type="compositionally biased region" description="Basic and acidic residues" evidence="1">
    <location>
        <begin position="233"/>
        <end position="244"/>
    </location>
</feature>
<feature type="compositionally biased region" description="Basic and acidic residues" evidence="1">
    <location>
        <begin position="532"/>
        <end position="545"/>
    </location>
</feature>
<feature type="region of interest" description="Disordered" evidence="1">
    <location>
        <begin position="1"/>
        <end position="134"/>
    </location>
</feature>
<organism evidence="2 3">
    <name type="scientific">Culex pipiens pipiens</name>
    <name type="common">Northern house mosquito</name>
    <dbReference type="NCBI Taxonomy" id="38569"/>
    <lineage>
        <taxon>Eukaryota</taxon>
        <taxon>Metazoa</taxon>
        <taxon>Ecdysozoa</taxon>
        <taxon>Arthropoda</taxon>
        <taxon>Hexapoda</taxon>
        <taxon>Insecta</taxon>
        <taxon>Pterygota</taxon>
        <taxon>Neoptera</taxon>
        <taxon>Endopterygota</taxon>
        <taxon>Diptera</taxon>
        <taxon>Nematocera</taxon>
        <taxon>Culicoidea</taxon>
        <taxon>Culicidae</taxon>
        <taxon>Culicinae</taxon>
        <taxon>Culicini</taxon>
        <taxon>Culex</taxon>
        <taxon>Culex</taxon>
    </lineage>
</organism>
<feature type="compositionally biased region" description="Low complexity" evidence="1">
    <location>
        <begin position="342"/>
        <end position="355"/>
    </location>
</feature>
<name>A0ABD1DMW7_CULPP</name>
<feature type="compositionally biased region" description="Low complexity" evidence="1">
    <location>
        <begin position="106"/>
        <end position="133"/>
    </location>
</feature>
<feature type="region of interest" description="Disordered" evidence="1">
    <location>
        <begin position="156"/>
        <end position="270"/>
    </location>
</feature>
<dbReference type="AlphaFoldDB" id="A0ABD1DMW7"/>
<feature type="compositionally biased region" description="Basic and acidic residues" evidence="1">
    <location>
        <begin position="700"/>
        <end position="715"/>
    </location>
</feature>
<dbReference type="EMBL" id="JBEHCU010005045">
    <property type="protein sequence ID" value="KAL1401091.1"/>
    <property type="molecule type" value="Genomic_DNA"/>
</dbReference>
<feature type="compositionally biased region" description="Low complexity" evidence="1">
    <location>
        <begin position="75"/>
        <end position="84"/>
    </location>
</feature>
<feature type="compositionally biased region" description="Polar residues" evidence="1">
    <location>
        <begin position="85"/>
        <end position="99"/>
    </location>
</feature>
<sequence length="809" mass="90245">MSTQDLRGRKSTLLQRYQRNAESQDPLNQPMNTAPMSKSTSQRSLQNSTLLQRRYSKTTSQDLPLGEPTPSGNLQQQQPQQQQQHSKTSSQRSLDQSKLLQRYYKQNSQDSQDGSSQPTAPQQQQQQQQYSSQKNLENSKLLQKYGPQANHSQEFTGLGARESTPVARFQRSGSLDQDRTVRSSLLSKYTPRFGKSLDRNKPPVGGAGSYSNYSSQQSLDQNMTQSQTFADYGSDHFDQYDSRNLRSRSTSLARGLNSRSMQRELGPMNIEMDKENEATEPITTETLPVVATTEPVMGVIASALPMPTFGVIPPTPMVETSKPALSVDTNKLKPVAPPPATVPQQQQQQPQPIEVETPKRKEPVKPPRKDLAASATVSIPIPTITTTIAKIDPPKALIPTATKKLDAPVVPKDPSPPLFSNRDRMDHYGSASNPSQSSLKAQPLKPAPTLAATPTNKNLLMPISDLSSRRSMTDLRQSKQEDTNAFALDIDEASDRNDLRVIAKKKDPVKNTLASAFEQIAVLSVPQVSDAFEERERIEELPPDRKLKKRDHTYHPSFVPKQAKLEEEERKKQEEKAKQEVHKQEQERRKEEERVKKENERMRKEAPVEPEPAVPAEEETIDLASHLDHYSVSVQPRSTSAPGRPRSSGTPRGSQGALNRQTLAGVSKPMYGSQQSLDRGSGMQSKMLQRYAKRSGSQDFTHHDGMQQFVKDVHRSQGSLEQRAPRSSLLQRYTPKPLSASSATAGQAAVPPSTPRSTSQVSLDKNRIEKSSLLQRYKPKEESMEADQRMGAVVFAPKKPVKHATFDYR</sequence>
<feature type="compositionally biased region" description="Basic and acidic residues" evidence="1">
    <location>
        <begin position="356"/>
        <end position="371"/>
    </location>
</feature>
<feature type="compositionally biased region" description="Basic and acidic residues" evidence="1">
    <location>
        <begin position="563"/>
        <end position="607"/>
    </location>
</feature>
<evidence type="ECO:0000313" key="3">
    <source>
        <dbReference type="Proteomes" id="UP001562425"/>
    </source>
</evidence>
<protein>
    <submittedName>
        <fullName evidence="2">Uncharacterized protein</fullName>
    </submittedName>
</protein>
<feature type="compositionally biased region" description="Basic and acidic residues" evidence="1">
    <location>
        <begin position="778"/>
        <end position="787"/>
    </location>
</feature>
<keyword evidence="3" id="KW-1185">Reference proteome</keyword>
<dbReference type="Proteomes" id="UP001562425">
    <property type="component" value="Unassembled WGS sequence"/>
</dbReference>
<gene>
    <name evidence="2" type="ORF">pipiens_006891</name>
</gene>
<evidence type="ECO:0000313" key="2">
    <source>
        <dbReference type="EMBL" id="KAL1401091.1"/>
    </source>
</evidence>
<feature type="compositionally biased region" description="Polar residues" evidence="1">
    <location>
        <begin position="672"/>
        <end position="687"/>
    </location>
</feature>
<reference evidence="2 3" key="1">
    <citation type="submission" date="2024-05" db="EMBL/GenBank/DDBJ databases">
        <title>Culex pipiens pipiens assembly and annotation.</title>
        <authorList>
            <person name="Alout H."/>
            <person name="Durand T."/>
        </authorList>
    </citation>
    <scope>NUCLEOTIDE SEQUENCE [LARGE SCALE GENOMIC DNA]</scope>
    <source>
        <strain evidence="2">HA-2024</strain>
        <tissue evidence="2">Whole body</tissue>
    </source>
</reference>